<dbReference type="PANTHER" id="PTHR38483:SF1">
    <property type="entry name" value="ION TRANSPORT DOMAIN-CONTAINING PROTEIN"/>
    <property type="match status" value="1"/>
</dbReference>
<feature type="domain" description="Ion transport" evidence="7">
    <location>
        <begin position="25"/>
        <end position="107"/>
    </location>
</feature>
<gene>
    <name evidence="8" type="ORF">L227DRAFT_579364</name>
</gene>
<dbReference type="PANTHER" id="PTHR38483">
    <property type="entry name" value="CHROMOSOME 1, WHOLE GENOME SHOTGUN SEQUENCE"/>
    <property type="match status" value="1"/>
</dbReference>
<accession>A0A5C2RXU0</accession>
<comment type="subcellular location">
    <subcellularLocation>
        <location evidence="1">Membrane</location>
        <topology evidence="1">Multi-pass membrane protein</topology>
    </subcellularLocation>
</comment>
<dbReference type="Pfam" id="PF00520">
    <property type="entry name" value="Ion_trans"/>
    <property type="match status" value="1"/>
</dbReference>
<dbReference type="Gene3D" id="1.20.120.350">
    <property type="entry name" value="Voltage-gated potassium channels. Chain C"/>
    <property type="match status" value="1"/>
</dbReference>
<evidence type="ECO:0000259" key="7">
    <source>
        <dbReference type="Pfam" id="PF00520"/>
    </source>
</evidence>
<dbReference type="OrthoDB" id="429183at2759"/>
<keyword evidence="9" id="KW-1185">Reference proteome</keyword>
<reference evidence="8" key="1">
    <citation type="journal article" date="2018" name="Genome Biol. Evol.">
        <title>Genomics and development of Lentinus tigrinus, a white-rot wood-decaying mushroom with dimorphic fruiting bodies.</title>
        <authorList>
            <person name="Wu B."/>
            <person name="Xu Z."/>
            <person name="Knudson A."/>
            <person name="Carlson A."/>
            <person name="Chen N."/>
            <person name="Kovaka S."/>
            <person name="LaButti K."/>
            <person name="Lipzen A."/>
            <person name="Pennachio C."/>
            <person name="Riley R."/>
            <person name="Schakwitz W."/>
            <person name="Umezawa K."/>
            <person name="Ohm R.A."/>
            <person name="Grigoriev I.V."/>
            <person name="Nagy L.G."/>
            <person name="Gibbons J."/>
            <person name="Hibbett D."/>
        </authorList>
    </citation>
    <scope>NUCLEOTIDE SEQUENCE [LARGE SCALE GENOMIC DNA]</scope>
    <source>
        <strain evidence="8">ALCF2SS1-6</strain>
    </source>
</reference>
<organism evidence="8 9">
    <name type="scientific">Lentinus tigrinus ALCF2SS1-6</name>
    <dbReference type="NCBI Taxonomy" id="1328759"/>
    <lineage>
        <taxon>Eukaryota</taxon>
        <taxon>Fungi</taxon>
        <taxon>Dikarya</taxon>
        <taxon>Basidiomycota</taxon>
        <taxon>Agaricomycotina</taxon>
        <taxon>Agaricomycetes</taxon>
        <taxon>Polyporales</taxon>
        <taxon>Polyporaceae</taxon>
        <taxon>Lentinus</taxon>
    </lineage>
</organism>
<dbReference type="InterPro" id="IPR005821">
    <property type="entry name" value="Ion_trans_dom"/>
</dbReference>
<evidence type="ECO:0000256" key="6">
    <source>
        <dbReference type="SAM" id="Phobius"/>
    </source>
</evidence>
<feature type="transmembrane region" description="Helical" evidence="6">
    <location>
        <begin position="21"/>
        <end position="40"/>
    </location>
</feature>
<protein>
    <recommendedName>
        <fullName evidence="7">Ion transport domain-containing protein</fullName>
    </recommendedName>
</protein>
<evidence type="ECO:0000256" key="4">
    <source>
        <dbReference type="ARBA" id="ARBA00023136"/>
    </source>
</evidence>
<keyword evidence="4 6" id="KW-0472">Membrane</keyword>
<dbReference type="SUPFAM" id="SSF81324">
    <property type="entry name" value="Voltage-gated potassium channels"/>
    <property type="match status" value="1"/>
</dbReference>
<feature type="compositionally biased region" description="Acidic residues" evidence="5">
    <location>
        <begin position="209"/>
        <end position="219"/>
    </location>
</feature>
<sequence length="219" mass="24452">MTKDEIAKNIANRFVHSGTYIILYLAMAGLSITTVVLSLVNDCPTLAFYILELIINGAMILEVAIRFVAFGRQFWKSMWNVMDLVMTAFCVITLLFIFFAGCGNTSKEEELLDTLLLVGRNILQFGRLAVVMRQSGQSIFTRPKPIDLSTAHRRGLALDLDLEDEEDAGELGRPLMRSDVVFDAGDEPSRTQRAPMTDMPRAVQAAQERDEEDVWASLG</sequence>
<feature type="region of interest" description="Disordered" evidence="5">
    <location>
        <begin position="181"/>
        <end position="219"/>
    </location>
</feature>
<evidence type="ECO:0000256" key="1">
    <source>
        <dbReference type="ARBA" id="ARBA00004141"/>
    </source>
</evidence>
<dbReference type="InterPro" id="IPR027359">
    <property type="entry name" value="Volt_channel_dom_sf"/>
</dbReference>
<name>A0A5C2RXU0_9APHY</name>
<dbReference type="GO" id="GO:0016020">
    <property type="term" value="C:membrane"/>
    <property type="evidence" value="ECO:0007669"/>
    <property type="project" value="UniProtKB-SubCell"/>
</dbReference>
<evidence type="ECO:0000256" key="3">
    <source>
        <dbReference type="ARBA" id="ARBA00022989"/>
    </source>
</evidence>
<feature type="transmembrane region" description="Helical" evidence="6">
    <location>
        <begin position="46"/>
        <end position="69"/>
    </location>
</feature>
<evidence type="ECO:0000256" key="5">
    <source>
        <dbReference type="SAM" id="MobiDB-lite"/>
    </source>
</evidence>
<feature type="transmembrane region" description="Helical" evidence="6">
    <location>
        <begin position="81"/>
        <end position="101"/>
    </location>
</feature>
<dbReference type="STRING" id="1328759.A0A5C2RXU0"/>
<proteinExistence type="predicted"/>
<dbReference type="Proteomes" id="UP000313359">
    <property type="component" value="Unassembled WGS sequence"/>
</dbReference>
<keyword evidence="3 6" id="KW-1133">Transmembrane helix</keyword>
<evidence type="ECO:0000313" key="9">
    <source>
        <dbReference type="Proteomes" id="UP000313359"/>
    </source>
</evidence>
<evidence type="ECO:0000313" key="8">
    <source>
        <dbReference type="EMBL" id="RPD55886.1"/>
    </source>
</evidence>
<dbReference type="EMBL" id="ML122292">
    <property type="protein sequence ID" value="RPD55886.1"/>
    <property type="molecule type" value="Genomic_DNA"/>
</dbReference>
<keyword evidence="2 6" id="KW-0812">Transmembrane</keyword>
<dbReference type="AlphaFoldDB" id="A0A5C2RXU0"/>
<dbReference type="GO" id="GO:0005216">
    <property type="term" value="F:monoatomic ion channel activity"/>
    <property type="evidence" value="ECO:0007669"/>
    <property type="project" value="InterPro"/>
</dbReference>
<evidence type="ECO:0000256" key="2">
    <source>
        <dbReference type="ARBA" id="ARBA00022692"/>
    </source>
</evidence>